<dbReference type="Proteomes" id="UP000516349">
    <property type="component" value="Chromosome"/>
</dbReference>
<dbReference type="Gene3D" id="3.40.390.30">
    <property type="entry name" value="Metalloproteases ('zincins'), catalytic domain"/>
    <property type="match status" value="1"/>
</dbReference>
<evidence type="ECO:0000256" key="3">
    <source>
        <dbReference type="ARBA" id="ARBA00022723"/>
    </source>
</evidence>
<dbReference type="EMBL" id="CP060244">
    <property type="protein sequence ID" value="QNT79071.1"/>
    <property type="molecule type" value="Genomic_DNA"/>
</dbReference>
<feature type="binding site" evidence="7">
    <location>
        <position position="125"/>
    </location>
    <ligand>
        <name>Zn(2+)</name>
        <dbReference type="ChEBI" id="CHEBI:29105"/>
        <note>catalytic</note>
    </ligand>
</feature>
<evidence type="ECO:0000256" key="4">
    <source>
        <dbReference type="ARBA" id="ARBA00022759"/>
    </source>
</evidence>
<dbReference type="GO" id="GO:0005737">
    <property type="term" value="C:cytoplasm"/>
    <property type="evidence" value="ECO:0007669"/>
    <property type="project" value="UniProtKB-SubCell"/>
</dbReference>
<protein>
    <recommendedName>
        <fullName evidence="7">Endoribonuclease YbeY</fullName>
        <ecNumber evidence="7">3.1.-.-</ecNumber>
    </recommendedName>
</protein>
<dbReference type="AlphaFoldDB" id="A0A7H1NTG1"/>
<dbReference type="EC" id="3.1.-.-" evidence="7"/>
<dbReference type="GO" id="GO:0008270">
    <property type="term" value="F:zinc ion binding"/>
    <property type="evidence" value="ECO:0007669"/>
    <property type="project" value="UniProtKB-UniRule"/>
</dbReference>
<comment type="cofactor">
    <cofactor evidence="7">
        <name>Zn(2+)</name>
        <dbReference type="ChEBI" id="CHEBI:29105"/>
    </cofactor>
    <text evidence="7">Binds 1 zinc ion.</text>
</comment>
<dbReference type="KEGG" id="ebla:JGUZn3_18570"/>
<dbReference type="PANTHER" id="PTHR46986">
    <property type="entry name" value="ENDORIBONUCLEASE YBEY, CHLOROPLASTIC"/>
    <property type="match status" value="1"/>
</dbReference>
<dbReference type="Pfam" id="PF02130">
    <property type="entry name" value="YbeY"/>
    <property type="match status" value="1"/>
</dbReference>
<evidence type="ECO:0000313" key="8">
    <source>
        <dbReference type="EMBL" id="QNT79071.1"/>
    </source>
</evidence>
<comment type="similarity">
    <text evidence="1 7">Belongs to the endoribonuclease YbeY family.</text>
</comment>
<proteinExistence type="inferred from homology"/>
<dbReference type="HAMAP" id="MF_00009">
    <property type="entry name" value="Endoribonucl_YbeY"/>
    <property type="match status" value="1"/>
</dbReference>
<comment type="function">
    <text evidence="7">Single strand-specific metallo-endoribonuclease involved in late-stage 70S ribosome quality control and in maturation of the 3' terminus of the 16S rRNA.</text>
</comment>
<evidence type="ECO:0000256" key="2">
    <source>
        <dbReference type="ARBA" id="ARBA00022722"/>
    </source>
</evidence>
<dbReference type="GO" id="GO:0004521">
    <property type="term" value="F:RNA endonuclease activity"/>
    <property type="evidence" value="ECO:0007669"/>
    <property type="project" value="UniProtKB-UniRule"/>
</dbReference>
<gene>
    <name evidence="7 8" type="primary">ybeY</name>
    <name evidence="8" type="ORF">JGUZn3_18570</name>
</gene>
<keyword evidence="5 7" id="KW-0378">Hydrolase</keyword>
<keyword evidence="9" id="KW-1185">Reference proteome</keyword>
<reference evidence="8 9" key="1">
    <citation type="submission" date="2020-08" db="EMBL/GenBank/DDBJ databases">
        <title>Complete genome sequence of Entomobacter blattae G55GP.</title>
        <authorList>
            <person name="Poehlein A."/>
            <person name="Guzman J."/>
            <person name="Daniel R."/>
            <person name="Vilcinskas A."/>
        </authorList>
    </citation>
    <scope>NUCLEOTIDE SEQUENCE [LARGE SCALE GENOMIC DNA]</scope>
    <source>
        <strain evidence="8 9">G55GP</strain>
    </source>
</reference>
<dbReference type="PANTHER" id="PTHR46986:SF1">
    <property type="entry name" value="ENDORIBONUCLEASE YBEY, CHLOROPLASTIC"/>
    <property type="match status" value="1"/>
</dbReference>
<feature type="binding site" evidence="7">
    <location>
        <position position="115"/>
    </location>
    <ligand>
        <name>Zn(2+)</name>
        <dbReference type="ChEBI" id="CHEBI:29105"/>
        <note>catalytic</note>
    </ligand>
</feature>
<evidence type="ECO:0000313" key="9">
    <source>
        <dbReference type="Proteomes" id="UP000516349"/>
    </source>
</evidence>
<organism evidence="8 9">
    <name type="scientific">Entomobacter blattae</name>
    <dbReference type="NCBI Taxonomy" id="2762277"/>
    <lineage>
        <taxon>Bacteria</taxon>
        <taxon>Pseudomonadati</taxon>
        <taxon>Pseudomonadota</taxon>
        <taxon>Alphaproteobacteria</taxon>
        <taxon>Acetobacterales</taxon>
        <taxon>Acetobacteraceae</taxon>
        <taxon>Entomobacter</taxon>
    </lineage>
</organism>
<name>A0A7H1NTG1_9PROT</name>
<dbReference type="GO" id="GO:0006364">
    <property type="term" value="P:rRNA processing"/>
    <property type="evidence" value="ECO:0007669"/>
    <property type="project" value="UniProtKB-UniRule"/>
</dbReference>
<evidence type="ECO:0000256" key="1">
    <source>
        <dbReference type="ARBA" id="ARBA00010875"/>
    </source>
</evidence>
<dbReference type="NCBIfam" id="TIGR00043">
    <property type="entry name" value="rRNA maturation RNase YbeY"/>
    <property type="match status" value="1"/>
</dbReference>
<keyword evidence="7" id="KW-0698">rRNA processing</keyword>
<keyword evidence="7" id="KW-0963">Cytoplasm</keyword>
<evidence type="ECO:0000256" key="5">
    <source>
        <dbReference type="ARBA" id="ARBA00022801"/>
    </source>
</evidence>
<sequence length="163" mass="18763">MPTLPYLPAAYTVNGYNILIQNKSWLKPLSRASRLVQRMTQRTGGKGNIVFADDYTLQKLNHTFRKKNKPTNVLTFESPHPFIGGDIVLSFETLKKESSQQRKPFLHHTAHILVHALLHLQGYDHLSAGEARIMEMQEILLLSYLGIPNPWKPRQFYEDNPRA</sequence>
<dbReference type="InterPro" id="IPR020549">
    <property type="entry name" value="YbeY_CS"/>
</dbReference>
<evidence type="ECO:0000256" key="6">
    <source>
        <dbReference type="ARBA" id="ARBA00022833"/>
    </source>
</evidence>
<dbReference type="InterPro" id="IPR002036">
    <property type="entry name" value="YbeY"/>
</dbReference>
<evidence type="ECO:0000256" key="7">
    <source>
        <dbReference type="HAMAP-Rule" id="MF_00009"/>
    </source>
</evidence>
<dbReference type="SUPFAM" id="SSF55486">
    <property type="entry name" value="Metalloproteases ('zincins'), catalytic domain"/>
    <property type="match status" value="1"/>
</dbReference>
<dbReference type="GO" id="GO:0004222">
    <property type="term" value="F:metalloendopeptidase activity"/>
    <property type="evidence" value="ECO:0007669"/>
    <property type="project" value="InterPro"/>
</dbReference>
<keyword evidence="3 7" id="KW-0479">Metal-binding</keyword>
<comment type="subcellular location">
    <subcellularLocation>
        <location evidence="7">Cytoplasm</location>
    </subcellularLocation>
</comment>
<dbReference type="InterPro" id="IPR023091">
    <property type="entry name" value="MetalPrtase_cat_dom_sf_prd"/>
</dbReference>
<dbReference type="RefSeq" id="WP_203413270.1">
    <property type="nucleotide sequence ID" value="NZ_CP060244.1"/>
</dbReference>
<keyword evidence="4 7" id="KW-0255">Endonuclease</keyword>
<keyword evidence="7" id="KW-0690">Ribosome biogenesis</keyword>
<feature type="binding site" evidence="7">
    <location>
        <position position="119"/>
    </location>
    <ligand>
        <name>Zn(2+)</name>
        <dbReference type="ChEBI" id="CHEBI:29105"/>
        <note>catalytic</note>
    </ligand>
</feature>
<keyword evidence="2 7" id="KW-0540">Nuclease</keyword>
<keyword evidence="6 7" id="KW-0862">Zinc</keyword>
<accession>A0A7H1NTG1</accession>
<dbReference type="PROSITE" id="PS01306">
    <property type="entry name" value="UPF0054"/>
    <property type="match status" value="1"/>
</dbReference>